<name>A0A382C5I4_9ZZZZ</name>
<organism evidence="4">
    <name type="scientific">marine metagenome</name>
    <dbReference type="NCBI Taxonomy" id="408172"/>
    <lineage>
        <taxon>unclassified sequences</taxon>
        <taxon>metagenomes</taxon>
        <taxon>ecological metagenomes</taxon>
    </lineage>
</organism>
<dbReference type="GO" id="GO:0003924">
    <property type="term" value="F:GTPase activity"/>
    <property type="evidence" value="ECO:0007669"/>
    <property type="project" value="InterPro"/>
</dbReference>
<accession>A0A382C5I4</accession>
<evidence type="ECO:0000256" key="2">
    <source>
        <dbReference type="ARBA" id="ARBA00023134"/>
    </source>
</evidence>
<gene>
    <name evidence="4" type="ORF">METZ01_LOCUS174209</name>
</gene>
<reference evidence="4" key="1">
    <citation type="submission" date="2018-05" db="EMBL/GenBank/DDBJ databases">
        <authorList>
            <person name="Lanie J.A."/>
            <person name="Ng W.-L."/>
            <person name="Kazmierczak K.M."/>
            <person name="Andrzejewski T.M."/>
            <person name="Davidsen T.M."/>
            <person name="Wayne K.J."/>
            <person name="Tettelin H."/>
            <person name="Glass J.I."/>
            <person name="Rusch D."/>
            <person name="Podicherti R."/>
            <person name="Tsui H.-C.T."/>
            <person name="Winkler M.E."/>
        </authorList>
    </citation>
    <scope>NUCLEOTIDE SEQUENCE</scope>
</reference>
<sequence length="169" mass="17857">MFIDYTVIELYAGKGGAGCVSFRREKYIPKGGPDGGDGGRGGNINIIGVDNLNTLQDIRYSKVYKAKNGSSGTSSEKTGKNGEDISIRVPLGTIIRDKLSGETVADIVLPNQEYLICQGGKGGLGNVNFKSSTQQSPRYAQKGIDGASGTYEFELKILADVGLLGFPNA</sequence>
<feature type="domain" description="Obg" evidence="3">
    <location>
        <begin position="1"/>
        <end position="158"/>
    </location>
</feature>
<evidence type="ECO:0000313" key="4">
    <source>
        <dbReference type="EMBL" id="SVB21355.1"/>
    </source>
</evidence>
<evidence type="ECO:0000256" key="1">
    <source>
        <dbReference type="ARBA" id="ARBA00022741"/>
    </source>
</evidence>
<dbReference type="Pfam" id="PF01018">
    <property type="entry name" value="GTP1_OBG"/>
    <property type="match status" value="1"/>
</dbReference>
<dbReference type="InterPro" id="IPR045086">
    <property type="entry name" value="OBG_GTPase"/>
</dbReference>
<protein>
    <recommendedName>
        <fullName evidence="3">Obg domain-containing protein</fullName>
    </recommendedName>
</protein>
<dbReference type="Gene3D" id="2.70.210.12">
    <property type="entry name" value="GTP1/OBG domain"/>
    <property type="match status" value="1"/>
</dbReference>
<feature type="non-terminal residue" evidence="4">
    <location>
        <position position="169"/>
    </location>
</feature>
<dbReference type="PANTHER" id="PTHR11702:SF31">
    <property type="entry name" value="MITOCHONDRIAL RIBOSOME-ASSOCIATED GTPASE 2"/>
    <property type="match status" value="1"/>
</dbReference>
<dbReference type="GO" id="GO:0005525">
    <property type="term" value="F:GTP binding"/>
    <property type="evidence" value="ECO:0007669"/>
    <property type="project" value="UniProtKB-KW"/>
</dbReference>
<dbReference type="PROSITE" id="PS51883">
    <property type="entry name" value="OBG"/>
    <property type="match status" value="1"/>
</dbReference>
<dbReference type="SUPFAM" id="SSF82051">
    <property type="entry name" value="Obg GTP-binding protein N-terminal domain"/>
    <property type="match status" value="1"/>
</dbReference>
<dbReference type="InterPro" id="IPR006169">
    <property type="entry name" value="GTP1_OBG_dom"/>
</dbReference>
<keyword evidence="2" id="KW-0342">GTP-binding</keyword>
<dbReference type="FunFam" id="2.70.210.12:FF:000001">
    <property type="entry name" value="GTPase Obg"/>
    <property type="match status" value="1"/>
</dbReference>
<dbReference type="EMBL" id="UINC01032912">
    <property type="protein sequence ID" value="SVB21355.1"/>
    <property type="molecule type" value="Genomic_DNA"/>
</dbReference>
<dbReference type="InterPro" id="IPR036726">
    <property type="entry name" value="GTP1_OBG_dom_sf"/>
</dbReference>
<proteinExistence type="predicted"/>
<dbReference type="AlphaFoldDB" id="A0A382C5I4"/>
<keyword evidence="1" id="KW-0547">Nucleotide-binding</keyword>
<dbReference type="PANTHER" id="PTHR11702">
    <property type="entry name" value="DEVELOPMENTALLY REGULATED GTP-BINDING PROTEIN-RELATED"/>
    <property type="match status" value="1"/>
</dbReference>
<evidence type="ECO:0000259" key="3">
    <source>
        <dbReference type="PROSITE" id="PS51883"/>
    </source>
</evidence>